<dbReference type="EMBL" id="JAEMHK010000001">
    <property type="protein sequence ID" value="MBJ6798585.1"/>
    <property type="molecule type" value="Genomic_DNA"/>
</dbReference>
<proteinExistence type="predicted"/>
<dbReference type="Pfam" id="PF07731">
    <property type="entry name" value="Cu-oxidase_2"/>
    <property type="match status" value="1"/>
</dbReference>
<dbReference type="PANTHER" id="PTHR48267">
    <property type="entry name" value="CUPREDOXIN SUPERFAMILY PROTEIN"/>
    <property type="match status" value="1"/>
</dbReference>
<dbReference type="InterPro" id="IPR045087">
    <property type="entry name" value="Cu-oxidase_fam"/>
</dbReference>
<dbReference type="CDD" id="cd13868">
    <property type="entry name" value="CuRO_2_CotA_like"/>
    <property type="match status" value="1"/>
</dbReference>
<feature type="domain" description="Plastocyanin-like" evidence="1">
    <location>
        <begin position="583"/>
        <end position="618"/>
    </location>
</feature>
<reference evidence="2 3" key="1">
    <citation type="submission" date="2020-12" db="EMBL/GenBank/DDBJ databases">
        <title>Geomonas sp. Red259, isolated from paddy soil.</title>
        <authorList>
            <person name="Xu Z."/>
            <person name="Zhang Z."/>
            <person name="Masuda Y."/>
            <person name="Itoh H."/>
            <person name="Senoo K."/>
        </authorList>
    </citation>
    <scope>NUCLEOTIDE SEQUENCE [LARGE SCALE GENOMIC DNA]</scope>
    <source>
        <strain evidence="2 3">Red259</strain>
    </source>
</reference>
<evidence type="ECO:0000313" key="3">
    <source>
        <dbReference type="Proteomes" id="UP000641025"/>
    </source>
</evidence>
<dbReference type="InterPro" id="IPR011706">
    <property type="entry name" value="Cu-oxidase_C"/>
</dbReference>
<dbReference type="InterPro" id="IPR008972">
    <property type="entry name" value="Cupredoxin"/>
</dbReference>
<gene>
    <name evidence="2" type="ORF">JFN90_00380</name>
</gene>
<dbReference type="SUPFAM" id="SSF49503">
    <property type="entry name" value="Cupredoxins"/>
    <property type="match status" value="3"/>
</dbReference>
<dbReference type="PANTHER" id="PTHR48267:SF1">
    <property type="entry name" value="BILIRUBIN OXIDASE"/>
    <property type="match status" value="1"/>
</dbReference>
<keyword evidence="3" id="KW-1185">Reference proteome</keyword>
<dbReference type="Proteomes" id="UP000641025">
    <property type="component" value="Unassembled WGS sequence"/>
</dbReference>
<protein>
    <submittedName>
        <fullName evidence="2">Multicopper oxidase domain-containing protein</fullName>
    </submittedName>
</protein>
<organism evidence="2 3">
    <name type="scientific">Geomonas propionica</name>
    <dbReference type="NCBI Taxonomy" id="2798582"/>
    <lineage>
        <taxon>Bacteria</taxon>
        <taxon>Pseudomonadati</taxon>
        <taxon>Thermodesulfobacteriota</taxon>
        <taxon>Desulfuromonadia</taxon>
        <taxon>Geobacterales</taxon>
        <taxon>Geobacteraceae</taxon>
        <taxon>Geomonas</taxon>
    </lineage>
</organism>
<dbReference type="CDD" id="cd13844">
    <property type="entry name" value="CuRO_1_BOD_CotA_like"/>
    <property type="match status" value="1"/>
</dbReference>
<accession>A0ABS0YKT7</accession>
<evidence type="ECO:0000313" key="2">
    <source>
        <dbReference type="EMBL" id="MBJ6798585.1"/>
    </source>
</evidence>
<name>A0ABS0YKT7_9BACT</name>
<dbReference type="Gene3D" id="2.60.40.420">
    <property type="entry name" value="Cupredoxins - blue copper proteins"/>
    <property type="match status" value="3"/>
</dbReference>
<sequence>MKGRLLVVTVGAVAIMTSHLVSAWGGVTPQLPLPASAIPQFVDALPNLDVVPAGPNAVELRMKEFKSMVLPANAVPGYTGTWVWGYLQPGQVAAQTADGMIPGRQSFIGPVVVATRGIPTEMKFVNQLPTVKTTNVLAYRYSTDQTLHWADPLNGGESMCAHMAMPPAPGSECASNYGETFDAPIPAAVHLHGGEVPPQLDGGPDSWFTSDGTMKGASFYSRDGATASNYAIYRYPNTQEGAPIWFHDHTLGATRLNVYAGLAGAYMVSDPARDPANLPELVPLVVQDRMFDSNGQLFFTAASAGGVLWALNPDHPYWNPEFVGDVIVVNGKSWPYKSVDAKRYTFLFLNGSNARTYEMALVDPVSKNLGPPLYVIGTDGGYLDRPAKLDPALGGKLVMMPGERYQVIVDFAGYQAGVKGPNGLVYSGTWLLRNTAKTPYPAGGTPNGNTTGRIMMFKVGAAPAADTSFNPAQVGSTLRGAVGQGPALVRLANPTAGTLAAGVTVQKTRQLTLNEVMGMPQTAIDPVTGALTAYPGGPLEILVNNTKWNGKRVTGVMNGMYQSTPIPGFSADATGNFISEMPKEGETEVWEIVNLTADAHPIHLHLAQFQLINRQGLDTKAYGAVYAAAFPGGGYDPMTGLPYPAGVYIPGFGPPQSYDGNPANTRAVGGNPDVALLGKNGKPIYLQGPATPALPQEAGWKDTIQALPGQVTRIAVRWAPTDLPAQTAAGAASFAFDPNGGNGYVWHCHIIDHEDNEMMRPTQMVPLATAVRSYVMGTDY</sequence>
<comment type="caution">
    <text evidence="2">The sequence shown here is derived from an EMBL/GenBank/DDBJ whole genome shotgun (WGS) entry which is preliminary data.</text>
</comment>
<evidence type="ECO:0000259" key="1">
    <source>
        <dbReference type="Pfam" id="PF07731"/>
    </source>
</evidence>